<feature type="transmembrane region" description="Helical" evidence="1">
    <location>
        <begin position="40"/>
        <end position="59"/>
    </location>
</feature>
<organism evidence="2 3">
    <name type="scientific">Legionella anisa</name>
    <dbReference type="NCBI Taxonomy" id="28082"/>
    <lineage>
        <taxon>Bacteria</taxon>
        <taxon>Pseudomonadati</taxon>
        <taxon>Pseudomonadota</taxon>
        <taxon>Gammaproteobacteria</taxon>
        <taxon>Legionellales</taxon>
        <taxon>Legionellaceae</taxon>
        <taxon>Legionella</taxon>
    </lineage>
</organism>
<comment type="caution">
    <text evidence="2">The sequence shown here is derived from an EMBL/GenBank/DDBJ whole genome shotgun (WGS) entry which is preliminary data.</text>
</comment>
<dbReference type="InterPro" id="IPR017850">
    <property type="entry name" value="Alkaline_phosphatase_core_sf"/>
</dbReference>
<gene>
    <name evidence="2" type="ORF">A6J39_019355</name>
</gene>
<evidence type="ECO:0008006" key="4">
    <source>
        <dbReference type="Google" id="ProtNLM"/>
    </source>
</evidence>
<feature type="transmembrane region" description="Helical" evidence="1">
    <location>
        <begin position="66"/>
        <end position="87"/>
    </location>
</feature>
<dbReference type="RefSeq" id="WP_019232845.1">
    <property type="nucleotide sequence ID" value="NZ_CAAAHR010000012.1"/>
</dbReference>
<dbReference type="Gene3D" id="3.40.720.10">
    <property type="entry name" value="Alkaline Phosphatase, subunit A"/>
    <property type="match status" value="1"/>
</dbReference>
<dbReference type="Proteomes" id="UP000192511">
    <property type="component" value="Unassembled WGS sequence"/>
</dbReference>
<evidence type="ECO:0000313" key="3">
    <source>
        <dbReference type="Proteomes" id="UP000192511"/>
    </source>
</evidence>
<protein>
    <recommendedName>
        <fullName evidence="4">Sulfatase N-terminal domain-containing protein</fullName>
    </recommendedName>
</protein>
<name>A0AAX0WXS0_9GAMM</name>
<accession>A0AAX0WXS0</accession>
<keyword evidence="3" id="KW-1185">Reference proteome</keyword>
<dbReference type="AlphaFoldDB" id="A0AAX0WXS0"/>
<evidence type="ECO:0000256" key="1">
    <source>
        <dbReference type="SAM" id="Phobius"/>
    </source>
</evidence>
<dbReference type="EMBL" id="NBTX02000004">
    <property type="protein sequence ID" value="PNL63179.1"/>
    <property type="molecule type" value="Genomic_DNA"/>
</dbReference>
<feature type="transmembrane region" description="Helical" evidence="1">
    <location>
        <begin position="118"/>
        <end position="134"/>
    </location>
</feature>
<evidence type="ECO:0000313" key="2">
    <source>
        <dbReference type="EMBL" id="PNL63179.1"/>
    </source>
</evidence>
<proteinExistence type="predicted"/>
<sequence length="522" mass="59784">MFNRLRSNWHYLLLTPLLFTALETAFIKHNGISILSSEALFTYLILIFLGLIPGLLMVFGGVFFRVIIASILLILLILSQINTLPVLPWGFKYRYVFPLFIMSTSVLFYTIRLHLGKLFFVIFGVFWVGAFFTSKTPMVDLQQVATIKAANQELPPYIEIILDEHIGIDGLARLENSDHEFSKKLVNDYIEKGFRVYGDAYSRDYQTLSSFASFLNFHPLKQVKTYIGKEKGINSIITNKLFEEITKSGYQINVLQSTFLSLCVKKDNINLKTCRTYNHAAPVPYPYAKLTEKSAVILNNVFSFIPPIDFFLKYKNKIWSMLHLPTSNTQGLVEASTATYVISYPELMDLAKNVEQGNAYFVHLLMPHYPYVFDENCQYVGNRGKKASTYIEQVKCTQKMMDEFLRVLAKNPNAKKSIVVIHGDHGTRMPTPRDNKKYSFTTENIIKTYNTFFVVKAPSYNAGYDQNKYPLDYLLKTIVLGKKLVPYDPAKQFVYLRSDSLTDKPFDLGKELMPASEDSPKA</sequence>
<keyword evidence="1" id="KW-0812">Transmembrane</keyword>
<keyword evidence="1" id="KW-0472">Membrane</keyword>
<dbReference type="SUPFAM" id="SSF53649">
    <property type="entry name" value="Alkaline phosphatase-like"/>
    <property type="match status" value="1"/>
</dbReference>
<dbReference type="GeneID" id="98064172"/>
<keyword evidence="1" id="KW-1133">Transmembrane helix</keyword>
<reference evidence="2" key="1">
    <citation type="submission" date="2017-12" db="EMBL/GenBank/DDBJ databases">
        <title>FDA dAtabase for Regulatory Grade micrObial Sequences (FDA-ARGOS): Supporting development and validation of Infectious Disease Dx tests.</title>
        <authorList>
            <person name="Kerrigan L."/>
            <person name="Tallon L.J."/>
            <person name="Sadzewicz L."/>
            <person name="Sengamalay N."/>
            <person name="Ott S."/>
            <person name="Godinez A."/>
            <person name="Nagaraj S."/>
            <person name="Vavikolanu K."/>
            <person name="Vyas G."/>
            <person name="Nadendla S."/>
            <person name="Aluvathingal J."/>
            <person name="Sichtig H."/>
        </authorList>
    </citation>
    <scope>NUCLEOTIDE SEQUENCE [LARGE SCALE GENOMIC DNA]</scope>
    <source>
        <strain evidence="2">FDAARGOS_200</strain>
    </source>
</reference>